<evidence type="ECO:0000313" key="3">
    <source>
        <dbReference type="EMBL" id="TNN38888.1"/>
    </source>
</evidence>
<feature type="region of interest" description="Disordered" evidence="1">
    <location>
        <begin position="90"/>
        <end position="188"/>
    </location>
</feature>
<dbReference type="AlphaFoldDB" id="A0A4Z2FCJ4"/>
<feature type="compositionally biased region" description="Basic and acidic residues" evidence="1">
    <location>
        <begin position="161"/>
        <end position="182"/>
    </location>
</feature>
<dbReference type="OrthoDB" id="78824at2759"/>
<dbReference type="EMBL" id="SRLO01001328">
    <property type="protein sequence ID" value="TNN38888.1"/>
    <property type="molecule type" value="Genomic_DNA"/>
</dbReference>
<organism evidence="3 4">
    <name type="scientific">Liparis tanakae</name>
    <name type="common">Tanaka's snailfish</name>
    <dbReference type="NCBI Taxonomy" id="230148"/>
    <lineage>
        <taxon>Eukaryota</taxon>
        <taxon>Metazoa</taxon>
        <taxon>Chordata</taxon>
        <taxon>Craniata</taxon>
        <taxon>Vertebrata</taxon>
        <taxon>Euteleostomi</taxon>
        <taxon>Actinopterygii</taxon>
        <taxon>Neopterygii</taxon>
        <taxon>Teleostei</taxon>
        <taxon>Neoteleostei</taxon>
        <taxon>Acanthomorphata</taxon>
        <taxon>Eupercaria</taxon>
        <taxon>Perciformes</taxon>
        <taxon>Cottioidei</taxon>
        <taxon>Cottales</taxon>
        <taxon>Liparidae</taxon>
        <taxon>Liparis</taxon>
    </lineage>
</organism>
<proteinExistence type="predicted"/>
<dbReference type="SMART" id="SM01277">
    <property type="entry name" value="MAGUK_N_PEST"/>
    <property type="match status" value="1"/>
</dbReference>
<evidence type="ECO:0000259" key="2">
    <source>
        <dbReference type="SMART" id="SM01277"/>
    </source>
</evidence>
<feature type="domain" description="Disks large homologue 1 N-terminal PEST" evidence="2">
    <location>
        <begin position="170"/>
        <end position="282"/>
    </location>
</feature>
<keyword evidence="4" id="KW-1185">Reference proteome</keyword>
<feature type="compositionally biased region" description="Gly residues" evidence="1">
    <location>
        <begin position="92"/>
        <end position="154"/>
    </location>
</feature>
<protein>
    <submittedName>
        <fullName evidence="3">Discs large 1-like protein</fullName>
    </submittedName>
</protein>
<dbReference type="Proteomes" id="UP000314294">
    <property type="component" value="Unassembled WGS sequence"/>
</dbReference>
<reference evidence="3 4" key="1">
    <citation type="submission" date="2019-03" db="EMBL/GenBank/DDBJ databases">
        <title>First draft genome of Liparis tanakae, snailfish: a comprehensive survey of snailfish specific genes.</title>
        <authorList>
            <person name="Kim W."/>
            <person name="Song I."/>
            <person name="Jeong J.-H."/>
            <person name="Kim D."/>
            <person name="Kim S."/>
            <person name="Ryu S."/>
            <person name="Song J.Y."/>
            <person name="Lee S.K."/>
        </authorList>
    </citation>
    <scope>NUCLEOTIDE SEQUENCE [LARGE SCALE GENOMIC DNA]</scope>
    <source>
        <tissue evidence="3">Muscle</tissue>
    </source>
</reference>
<comment type="caution">
    <text evidence="3">The sequence shown here is derived from an EMBL/GenBank/DDBJ whole genome shotgun (WGS) entry which is preliminary data.</text>
</comment>
<dbReference type="Pfam" id="PF10608">
    <property type="entry name" value="MAGUK_N_PEST"/>
    <property type="match status" value="1"/>
</dbReference>
<name>A0A4Z2FCJ4_9TELE</name>
<evidence type="ECO:0000256" key="1">
    <source>
        <dbReference type="SAM" id="MobiDB-lite"/>
    </source>
</evidence>
<gene>
    <name evidence="3" type="primary">dlg1l_1</name>
    <name evidence="3" type="ORF">EYF80_050951</name>
</gene>
<dbReference type="InterPro" id="IPR019590">
    <property type="entry name" value="DLG1_PEST_dom"/>
</dbReference>
<accession>A0A4Z2FCJ4</accession>
<evidence type="ECO:0000313" key="4">
    <source>
        <dbReference type="Proteomes" id="UP000314294"/>
    </source>
</evidence>
<sequence length="296" mass="31602">MTLFNPPVTVTFDIIFYPRESTSACSLAHRLALSAPHPLAAFSPLAPRCLFPPVEKYRYQEEEGASPGAPKVHPHPCTLHQMGVARELRDGGTLGRDGGTLGRDGGTLGREGGTLGRDGGTLGREGGTLGRDGGTLGRDGGTLGRDGGTLGRDGGILREGCTWRREGGGAGATERDRDRSLGRDGSLGCRGDLLRGAELVQVAERQLNQIQHVHGYVSHTHVTPPQVESPEAVFHEEAWPHPEGGGLNEVPAPLFSSLYSHGRSYYQVTPPPSPPHAFHDFTTLRDSSEVQTDTHT</sequence>